<evidence type="ECO:0000313" key="2">
    <source>
        <dbReference type="Proteomes" id="UP001233673"/>
    </source>
</evidence>
<dbReference type="Proteomes" id="UP001233673">
    <property type="component" value="Unassembled WGS sequence"/>
</dbReference>
<gene>
    <name evidence="1" type="ORF">QOZ88_11775</name>
</gene>
<keyword evidence="2" id="KW-1185">Reference proteome</keyword>
<proteinExistence type="predicted"/>
<comment type="caution">
    <text evidence="1">The sequence shown here is derived from an EMBL/GenBank/DDBJ whole genome shotgun (WGS) entry which is preliminary data.</text>
</comment>
<accession>A0ABT9ICL6</accession>
<sequence length="68" mass="6979">MLFWIVLGVVVVLAFAVLGVLVHGVLGAVGRLARELTAAEADVAPVRAGLQDSADRAARLRDARASAG</sequence>
<evidence type="ECO:0000313" key="1">
    <source>
        <dbReference type="EMBL" id="MDP5183319.1"/>
    </source>
</evidence>
<dbReference type="RefSeq" id="WP_305999956.1">
    <property type="nucleotide sequence ID" value="NZ_JASNFN010000012.1"/>
</dbReference>
<reference evidence="2" key="1">
    <citation type="submission" date="2023-05" db="EMBL/GenBank/DDBJ databases">
        <title>Draft genome of Pseudofrankia sp. BMG5.37.</title>
        <authorList>
            <person name="Gtari M."/>
            <person name="Ghodhbane F."/>
            <person name="Sbissi I."/>
        </authorList>
    </citation>
    <scope>NUCLEOTIDE SEQUENCE [LARGE SCALE GENOMIC DNA]</scope>
    <source>
        <strain evidence="2">BMG 814</strain>
    </source>
</reference>
<dbReference type="EMBL" id="JASNFN010000012">
    <property type="protein sequence ID" value="MDP5183319.1"/>
    <property type="molecule type" value="Genomic_DNA"/>
</dbReference>
<name>A0ABT9ICL6_9ACTN</name>
<organism evidence="1 2">
    <name type="scientific">Blastococcus carthaginiensis</name>
    <dbReference type="NCBI Taxonomy" id="3050034"/>
    <lineage>
        <taxon>Bacteria</taxon>
        <taxon>Bacillati</taxon>
        <taxon>Actinomycetota</taxon>
        <taxon>Actinomycetes</taxon>
        <taxon>Geodermatophilales</taxon>
        <taxon>Geodermatophilaceae</taxon>
        <taxon>Blastococcus</taxon>
    </lineage>
</organism>
<protein>
    <submittedName>
        <fullName evidence="1">Uncharacterized protein</fullName>
    </submittedName>
</protein>